<dbReference type="InterPro" id="IPR040982">
    <property type="entry name" value="DNA_pol3_finger"/>
</dbReference>
<dbReference type="EMBL" id="JBEGDG010000015">
    <property type="protein sequence ID" value="MEQ6356520.1"/>
    <property type="molecule type" value="Genomic_DNA"/>
</dbReference>
<dbReference type="InterPro" id="IPR003141">
    <property type="entry name" value="Pol/His_phosphatase_N"/>
</dbReference>
<dbReference type="InterPro" id="IPR004013">
    <property type="entry name" value="PHP_dom"/>
</dbReference>
<evidence type="ECO:0000256" key="1">
    <source>
        <dbReference type="ARBA" id="ARBA00012417"/>
    </source>
</evidence>
<reference evidence="8 9" key="1">
    <citation type="submission" date="2024-06" db="EMBL/GenBank/DDBJ databases">
        <title>Lysinibacillus zambalefons sp. nov., a Novel Firmicute Isolated from the Poon Bato Zambales Hyperalkaline Spring.</title>
        <authorList>
            <person name="Aja J.A."/>
            <person name="Lazaro J.E.H."/>
            <person name="Llorin L.D."/>
            <person name="Lim K.R."/>
            <person name="Teodosio J."/>
            <person name="Dalisay D.S."/>
        </authorList>
    </citation>
    <scope>NUCLEOTIDE SEQUENCE [LARGE SCALE GENOMIC DNA]</scope>
    <source>
        <strain evidence="8 9">M3</strain>
    </source>
</reference>
<dbReference type="Gene3D" id="3.20.20.140">
    <property type="entry name" value="Metal-dependent hydrolases"/>
    <property type="match status" value="1"/>
</dbReference>
<evidence type="ECO:0000313" key="9">
    <source>
        <dbReference type="Proteomes" id="UP001478862"/>
    </source>
</evidence>
<dbReference type="PANTHER" id="PTHR32294:SF0">
    <property type="entry name" value="DNA POLYMERASE III SUBUNIT ALPHA"/>
    <property type="match status" value="1"/>
</dbReference>
<comment type="catalytic activity">
    <reaction evidence="6">
        <text>DNA(n) + a 2'-deoxyribonucleoside 5'-triphosphate = DNA(n+1) + diphosphate</text>
        <dbReference type="Rhea" id="RHEA:22508"/>
        <dbReference type="Rhea" id="RHEA-COMP:17339"/>
        <dbReference type="Rhea" id="RHEA-COMP:17340"/>
        <dbReference type="ChEBI" id="CHEBI:33019"/>
        <dbReference type="ChEBI" id="CHEBI:61560"/>
        <dbReference type="ChEBI" id="CHEBI:173112"/>
        <dbReference type="EC" id="2.7.7.7"/>
    </reaction>
</comment>
<keyword evidence="9" id="KW-1185">Reference proteome</keyword>
<gene>
    <name evidence="8" type="ORF">ABNX05_18005</name>
</gene>
<dbReference type="Gene3D" id="1.10.150.870">
    <property type="match status" value="1"/>
</dbReference>
<evidence type="ECO:0000256" key="4">
    <source>
        <dbReference type="ARBA" id="ARBA00022705"/>
    </source>
</evidence>
<dbReference type="EC" id="2.7.7.7" evidence="1"/>
<dbReference type="Pfam" id="PF17657">
    <property type="entry name" value="DNA_pol3_finger"/>
    <property type="match status" value="1"/>
</dbReference>
<evidence type="ECO:0000313" key="8">
    <source>
        <dbReference type="EMBL" id="MEQ6356520.1"/>
    </source>
</evidence>
<name>A0ABV1MVJ1_9BACI</name>
<keyword evidence="5" id="KW-0239">DNA-directed DNA polymerase</keyword>
<dbReference type="SUPFAM" id="SSF89550">
    <property type="entry name" value="PHP domain-like"/>
    <property type="match status" value="1"/>
</dbReference>
<evidence type="ECO:0000256" key="6">
    <source>
        <dbReference type="ARBA" id="ARBA00049244"/>
    </source>
</evidence>
<dbReference type="InterPro" id="IPR029460">
    <property type="entry name" value="DNAPol_HHH"/>
</dbReference>
<dbReference type="InterPro" id="IPR016195">
    <property type="entry name" value="Pol/histidinol_Pase-like"/>
</dbReference>
<dbReference type="Pfam" id="PF07733">
    <property type="entry name" value="DNA_pol3_alpha"/>
    <property type="match status" value="1"/>
</dbReference>
<evidence type="ECO:0000259" key="7">
    <source>
        <dbReference type="SMART" id="SM00481"/>
    </source>
</evidence>
<protein>
    <recommendedName>
        <fullName evidence="1">DNA-directed DNA polymerase</fullName>
        <ecNumber evidence="1">2.7.7.7</ecNumber>
    </recommendedName>
</protein>
<dbReference type="InterPro" id="IPR041931">
    <property type="entry name" value="DNA_pol3_alpha_thumb_dom"/>
</dbReference>
<sequence length="1345" mass="154732">MCKTCELHKGDVWICTCEGECTCRIELHAHTDVSNIRLLDSINSVKELIQTAWDIGLKGLAITDHEALSAHVKAIQTVRELKEKGKIGKDFKLILGNEIYLVDSLEEVRDNYQSGVTKFPHYLLLAKNKEGHEALRILSSKAWENSFYTGTMERVPTVKQDLEAIVKQFPDTLIATTACLGSESSYYILEADKARLKGDIQKKQYNIEKLISFIEWNIELHGKDNFYLELQPSADYEQSTVNKVLIKLARKYGLKLIITNDAHYLRPEDMPIHRAYLNSKQDERETDSFYAHTYLHKASEIYAKMSYLDKGVVKEALKNTMVIGKMICDYTIEGDTIIPVAKLPEFEVAHLFKGGYKKYGYIEKMAHSDNEQDRYLLHLIEKGFKEKIPYRGMSKEAFHEVMARINIELEELWEMSNILNQSMASYYVTVAKIIELIWGDDCGDASREEGSIVGAGRGSAVAFLINYLTDVTQVNPMFYGIEVPHWRHLHKSKPDISALDIDIDVTSTKKGFLFDRMRDFFGKKQVIQVCTFGTEKAKSAVQTACRGLSIDRDVGLYIASLIPVERGDMWPLKDCLYGNEEKGRKPIKQLIDEIDIYPRLRETALKIEGLINKRSIHAGGVLVLNEEYTKMNAMMKAPNGTPITQFNLNDSQACGAIKFDILTIEGNDKIQECMELLLKYGEIEWQGTLRKTFHKYFHPEIIDKSNPELFKMIGEDKIVDLFQFSTQLGQAVIKKAQPKSLIELVSLNSIMRLMSEGEEQPIDTFIRYKNDINLWYEEMRQHGLTKKEVAIFEKYLKSLNGVADTQEAVMLMAMDENIAGFTVKEANYLRKGIAKKKADVQEEVKQKLFLWGRERGTRDEVIDYLWLQISRMLGYAFSIPHTLAYTLIAMVEANLSYNYNPLYWQTACLTVNSGSLEVEEDAKQKSTNYGKVAEAIGKMKGRGVNVSQPLINRAEFGFVPDIANDRIIFSIKGIVGIGDEVAHIILANRPYASFEDFYERIYVEKLVQKKHVIQLIKAGAFNEFDQPRYIMRDFLLKEIGIKESLNMQNMKSIIDLGLLDNPDLHIYKELFNFKEYISKSVVRVEEASNKCSKKGFFKDKILGLDEIAKQFYEKTFDGSSVRGYNYVTLEISEKQFTKEYNEKIKPFKELITTKEFIKLYNEAMFKREWYKTAKGSVSKWEMDSISYYENDHELFNVNMEKYNIVNFFELDEKPVVIGYSHFKDKNIPKQKVFTIVGTVLDRNKTRHTITVLTPHGVVTVKTYAGAFAHYDKQISRKKGEKKEVIEKSWFTRGNLVLLNGFRREEQFVLKTYKVKGEEVQHTVNLILGVEKNGDLILQDERARAY</sequence>
<dbReference type="Pfam" id="PF14579">
    <property type="entry name" value="HHH_6"/>
    <property type="match status" value="1"/>
</dbReference>
<organism evidence="8 9">
    <name type="scientific">Lysinibacillus zambalensis</name>
    <dbReference type="NCBI Taxonomy" id="3160866"/>
    <lineage>
        <taxon>Bacteria</taxon>
        <taxon>Bacillati</taxon>
        <taxon>Bacillota</taxon>
        <taxon>Bacilli</taxon>
        <taxon>Bacillales</taxon>
        <taxon>Bacillaceae</taxon>
        <taxon>Lysinibacillus</taxon>
    </lineage>
</organism>
<keyword evidence="2" id="KW-0808">Transferase</keyword>
<evidence type="ECO:0000256" key="2">
    <source>
        <dbReference type="ARBA" id="ARBA00022679"/>
    </source>
</evidence>
<dbReference type="RefSeq" id="WP_349660965.1">
    <property type="nucleotide sequence ID" value="NZ_JBEGDG010000015.1"/>
</dbReference>
<keyword evidence="4" id="KW-0235">DNA replication</keyword>
<evidence type="ECO:0000256" key="3">
    <source>
        <dbReference type="ARBA" id="ARBA00022695"/>
    </source>
</evidence>
<dbReference type="InterPro" id="IPR011708">
    <property type="entry name" value="DNA_pol3_alpha_NTPase_dom"/>
</dbReference>
<dbReference type="PANTHER" id="PTHR32294">
    <property type="entry name" value="DNA POLYMERASE III SUBUNIT ALPHA"/>
    <property type="match status" value="1"/>
</dbReference>
<keyword evidence="3" id="KW-0548">Nucleotidyltransferase</keyword>
<dbReference type="Gene3D" id="1.10.10.1600">
    <property type="entry name" value="Bacterial DNA polymerase III alpha subunit, thumb domain"/>
    <property type="match status" value="1"/>
</dbReference>
<dbReference type="Pfam" id="PF02811">
    <property type="entry name" value="PHP"/>
    <property type="match status" value="1"/>
</dbReference>
<evidence type="ECO:0000256" key="5">
    <source>
        <dbReference type="ARBA" id="ARBA00022932"/>
    </source>
</evidence>
<feature type="domain" description="Polymerase/histidinol phosphatase N-terminal" evidence="7">
    <location>
        <begin position="25"/>
        <end position="103"/>
    </location>
</feature>
<dbReference type="SMART" id="SM00481">
    <property type="entry name" value="POLIIIAc"/>
    <property type="match status" value="1"/>
</dbReference>
<accession>A0ABV1MVJ1</accession>
<dbReference type="InterPro" id="IPR004805">
    <property type="entry name" value="DnaE2/DnaE/PolC"/>
</dbReference>
<comment type="caution">
    <text evidence="8">The sequence shown here is derived from an EMBL/GenBank/DDBJ whole genome shotgun (WGS) entry which is preliminary data.</text>
</comment>
<proteinExistence type="predicted"/>
<dbReference type="Proteomes" id="UP001478862">
    <property type="component" value="Unassembled WGS sequence"/>
</dbReference>